<comment type="caution">
    <text evidence="1">The sequence shown here is derived from an EMBL/GenBank/DDBJ whole genome shotgun (WGS) entry which is preliminary data.</text>
</comment>
<name>A0A3M6WT00_HORWE</name>
<dbReference type="Proteomes" id="UP000281245">
    <property type="component" value="Unassembled WGS sequence"/>
</dbReference>
<proteinExistence type="predicted"/>
<accession>A0A3M6WT00</accession>
<dbReference type="InterPro" id="IPR010424">
    <property type="entry name" value="EutQ"/>
</dbReference>
<evidence type="ECO:0008006" key="3">
    <source>
        <dbReference type="Google" id="ProtNLM"/>
    </source>
</evidence>
<dbReference type="PANTHER" id="PTHR36169">
    <property type="entry name" value="ETHANOLAMINE UTILIZATION PROTEIN EUTQ"/>
    <property type="match status" value="1"/>
</dbReference>
<dbReference type="SUPFAM" id="SSF51182">
    <property type="entry name" value="RmlC-like cupins"/>
    <property type="match status" value="1"/>
</dbReference>
<reference evidence="1 2" key="1">
    <citation type="journal article" date="2018" name="BMC Genomics">
        <title>Genomic evidence for intraspecific hybridization in a clonal and extremely halotolerant yeast.</title>
        <authorList>
            <person name="Gostincar C."/>
            <person name="Stajich J.E."/>
            <person name="Zupancic J."/>
            <person name="Zalar P."/>
            <person name="Gunde-Cimerman N."/>
        </authorList>
    </citation>
    <scope>NUCLEOTIDE SEQUENCE [LARGE SCALE GENOMIC DNA]</scope>
    <source>
        <strain evidence="1 2">EXF-6656</strain>
    </source>
</reference>
<sequence length="192" mass="21408">MPCHVDVMLGSLEVLLIFLLRQALRPILLLAFSKGTRQLEDRKRNKSSPANLILCPEEHQNKALKMGSTGDSTTSVPLQYFAQQQQTFQPPLIANENAFLGDVVSSEKNNSSSPVSAGFYRLEKGTPLVYEYTYDEMKIILEGHFDISDETGQKVRATKGDVFYFPKGAKITFTTDDYGLAFYTGQRKQGAA</sequence>
<dbReference type="EMBL" id="QWIJ01000495">
    <property type="protein sequence ID" value="RMX81682.1"/>
    <property type="molecule type" value="Genomic_DNA"/>
</dbReference>
<dbReference type="PANTHER" id="PTHR36169:SF1">
    <property type="entry name" value="ACETATE KINASE EUTQ"/>
    <property type="match status" value="1"/>
</dbReference>
<dbReference type="Pfam" id="PF06249">
    <property type="entry name" value="EutQ"/>
    <property type="match status" value="1"/>
</dbReference>
<gene>
    <name evidence="1" type="ORF">D0869_06633</name>
</gene>
<dbReference type="OrthoDB" id="4985585at2759"/>
<dbReference type="Gene3D" id="2.60.120.10">
    <property type="entry name" value="Jelly Rolls"/>
    <property type="match status" value="1"/>
</dbReference>
<dbReference type="CDD" id="cd02228">
    <property type="entry name" value="cupin_EutQ"/>
    <property type="match status" value="1"/>
</dbReference>
<dbReference type="InterPro" id="IPR011051">
    <property type="entry name" value="RmlC_Cupin_sf"/>
</dbReference>
<dbReference type="AlphaFoldDB" id="A0A3M6WT00"/>
<dbReference type="VEuPathDB" id="FungiDB:BTJ68_08874"/>
<dbReference type="InterPro" id="IPR014710">
    <property type="entry name" value="RmlC-like_jellyroll"/>
</dbReference>
<organism evidence="1 2">
    <name type="scientific">Hortaea werneckii</name>
    <name type="common">Black yeast</name>
    <name type="synonym">Cladosporium werneckii</name>
    <dbReference type="NCBI Taxonomy" id="91943"/>
    <lineage>
        <taxon>Eukaryota</taxon>
        <taxon>Fungi</taxon>
        <taxon>Dikarya</taxon>
        <taxon>Ascomycota</taxon>
        <taxon>Pezizomycotina</taxon>
        <taxon>Dothideomycetes</taxon>
        <taxon>Dothideomycetidae</taxon>
        <taxon>Mycosphaerellales</taxon>
        <taxon>Teratosphaeriaceae</taxon>
        <taxon>Hortaea</taxon>
    </lineage>
</organism>
<evidence type="ECO:0000313" key="2">
    <source>
        <dbReference type="Proteomes" id="UP000281245"/>
    </source>
</evidence>
<protein>
    <recommendedName>
        <fullName evidence="3">(S)-ureidoglycine aminohydrolase cupin domain-containing protein</fullName>
    </recommendedName>
</protein>
<evidence type="ECO:0000313" key="1">
    <source>
        <dbReference type="EMBL" id="RMX81682.1"/>
    </source>
</evidence>